<evidence type="ECO:0000256" key="3">
    <source>
        <dbReference type="ARBA" id="ARBA00023014"/>
    </source>
</evidence>
<dbReference type="SUPFAM" id="SSF102114">
    <property type="entry name" value="Radical SAM enzymes"/>
    <property type="match status" value="1"/>
</dbReference>
<gene>
    <name evidence="5" type="ORF">JR347_09145</name>
</gene>
<keyword evidence="6" id="KW-1185">Reference proteome</keyword>
<name>A0A975A2F3_9BACT</name>
<keyword evidence="1" id="KW-0479">Metal-binding</keyword>
<dbReference type="InterPro" id="IPR040086">
    <property type="entry name" value="MJ0683-like"/>
</dbReference>
<dbReference type="RefSeq" id="WP_205723746.1">
    <property type="nucleotide sequence ID" value="NZ_CP070608.1"/>
</dbReference>
<evidence type="ECO:0000256" key="1">
    <source>
        <dbReference type="ARBA" id="ARBA00022723"/>
    </source>
</evidence>
<dbReference type="KEGG" id="fuv:JR347_09145"/>
<proteinExistence type="predicted"/>
<sequence length="294" mass="33500">MPKKRKAKSILNKTKRRDAWFLDDYTVNPYSACSFNCLFCFIRGSKYGTHMGTALEIKTNAPELLEKQLSIRARKNEYGFIVLSSATDPYLKAESEYRLTQQMLEVIWKYKFPVHIITRSDLVIRDLEILNSINEDAILPSDLAQKLKGTLVTFSFSTIEDSIAQIFEPGATPPSARIEAVQKIKESGLKTGISFMPMIPYITDTTEQLTASFEVFKKVDVDYILPATIALYGEGKADSKTLVLGAIEKHYPELVPKYQRLFSKHNELPAYYREAFDKKMDEMCATYGIKRAII</sequence>
<dbReference type="SFLD" id="SFLDG01084">
    <property type="entry name" value="Uncharacterised_Radical_SAM_Su"/>
    <property type="match status" value="1"/>
</dbReference>
<protein>
    <submittedName>
        <fullName evidence="5">Radical SAM protein</fullName>
    </submittedName>
</protein>
<dbReference type="PANTHER" id="PTHR43432">
    <property type="entry name" value="SLR0285 PROTEIN"/>
    <property type="match status" value="1"/>
</dbReference>
<dbReference type="GO" id="GO:0051536">
    <property type="term" value="F:iron-sulfur cluster binding"/>
    <property type="evidence" value="ECO:0007669"/>
    <property type="project" value="UniProtKB-KW"/>
</dbReference>
<keyword evidence="2" id="KW-0408">Iron</keyword>
<evidence type="ECO:0000256" key="2">
    <source>
        <dbReference type="ARBA" id="ARBA00023004"/>
    </source>
</evidence>
<dbReference type="SFLD" id="SFLDS00029">
    <property type="entry name" value="Radical_SAM"/>
    <property type="match status" value="1"/>
</dbReference>
<dbReference type="AlphaFoldDB" id="A0A975A2F3"/>
<dbReference type="Pfam" id="PF04055">
    <property type="entry name" value="Radical_SAM"/>
    <property type="match status" value="1"/>
</dbReference>
<dbReference type="InterPro" id="IPR058240">
    <property type="entry name" value="rSAM_sf"/>
</dbReference>
<dbReference type="GO" id="GO:0046872">
    <property type="term" value="F:metal ion binding"/>
    <property type="evidence" value="ECO:0007669"/>
    <property type="project" value="UniProtKB-KW"/>
</dbReference>
<dbReference type="CDD" id="cd01335">
    <property type="entry name" value="Radical_SAM"/>
    <property type="match status" value="1"/>
</dbReference>
<dbReference type="Gene3D" id="3.80.30.30">
    <property type="match status" value="1"/>
</dbReference>
<dbReference type="Proteomes" id="UP000662783">
    <property type="component" value="Chromosome"/>
</dbReference>
<reference evidence="5" key="1">
    <citation type="submission" date="2021-02" db="EMBL/GenBank/DDBJ databases">
        <title>Fulvivirga sp. S481 isolated from sea water.</title>
        <authorList>
            <person name="Bae S.S."/>
            <person name="Baek K."/>
        </authorList>
    </citation>
    <scope>NUCLEOTIDE SEQUENCE</scope>
    <source>
        <strain evidence="5">S481</strain>
    </source>
</reference>
<accession>A0A975A2F3</accession>
<dbReference type="PANTHER" id="PTHR43432:SF5">
    <property type="entry name" value="ELP3_MIAA_NIFB-LIKE RADICAL SAM CORE DOMAIN-CONTAINING PROTEIN"/>
    <property type="match status" value="1"/>
</dbReference>
<evidence type="ECO:0000313" key="6">
    <source>
        <dbReference type="Proteomes" id="UP000662783"/>
    </source>
</evidence>
<dbReference type="EMBL" id="CP070608">
    <property type="protein sequence ID" value="QSE99235.1"/>
    <property type="molecule type" value="Genomic_DNA"/>
</dbReference>
<dbReference type="InterPro" id="IPR007197">
    <property type="entry name" value="rSAM"/>
</dbReference>
<organism evidence="5 6">
    <name type="scientific">Fulvivirga lutea</name>
    <dbReference type="NCBI Taxonomy" id="2810512"/>
    <lineage>
        <taxon>Bacteria</taxon>
        <taxon>Pseudomonadati</taxon>
        <taxon>Bacteroidota</taxon>
        <taxon>Cytophagia</taxon>
        <taxon>Cytophagales</taxon>
        <taxon>Fulvivirgaceae</taxon>
        <taxon>Fulvivirga</taxon>
    </lineage>
</organism>
<evidence type="ECO:0000259" key="4">
    <source>
        <dbReference type="Pfam" id="PF04055"/>
    </source>
</evidence>
<dbReference type="GO" id="GO:0003824">
    <property type="term" value="F:catalytic activity"/>
    <property type="evidence" value="ECO:0007669"/>
    <property type="project" value="InterPro"/>
</dbReference>
<feature type="domain" description="Radical SAM core" evidence="4">
    <location>
        <begin position="27"/>
        <end position="206"/>
    </location>
</feature>
<keyword evidence="3" id="KW-0411">Iron-sulfur</keyword>
<evidence type="ECO:0000313" key="5">
    <source>
        <dbReference type="EMBL" id="QSE99235.1"/>
    </source>
</evidence>